<keyword evidence="7" id="KW-0732">Signal</keyword>
<reference evidence="11 12" key="1">
    <citation type="submission" date="2017-08" db="EMBL/GenBank/DDBJ databases">
        <title>Infants hospitalized years apart are colonized by the same room-sourced microbial strains.</title>
        <authorList>
            <person name="Brooks B."/>
            <person name="Olm M.R."/>
            <person name="Firek B.A."/>
            <person name="Baker R."/>
            <person name="Thomas B.C."/>
            <person name="Morowitz M.J."/>
            <person name="Banfield J.F."/>
        </authorList>
    </citation>
    <scope>NUCLEOTIDE SEQUENCE [LARGE SCALE GENOMIC DNA]</scope>
    <source>
        <strain evidence="11">S2_003_000_R2_4</strain>
    </source>
</reference>
<keyword evidence="5 6" id="KW-0624">Polysaccharide degradation</keyword>
<dbReference type="GO" id="GO:0030245">
    <property type="term" value="P:cellulose catabolic process"/>
    <property type="evidence" value="ECO:0007669"/>
    <property type="project" value="UniProtKB-KW"/>
</dbReference>
<evidence type="ECO:0000256" key="3">
    <source>
        <dbReference type="ARBA" id="ARBA00023277"/>
    </source>
</evidence>
<dbReference type="PANTHER" id="PTHR22298">
    <property type="entry name" value="ENDO-1,4-BETA-GLUCANASE"/>
    <property type="match status" value="1"/>
</dbReference>
<feature type="domain" description="Glycoside hydrolase family 9" evidence="9">
    <location>
        <begin position="122"/>
        <end position="613"/>
    </location>
</feature>
<evidence type="ECO:0000313" key="11">
    <source>
        <dbReference type="EMBL" id="PZR36515.1"/>
    </source>
</evidence>
<organism evidence="11 12">
    <name type="scientific">Caulobacter segnis</name>
    <dbReference type="NCBI Taxonomy" id="88688"/>
    <lineage>
        <taxon>Bacteria</taxon>
        <taxon>Pseudomonadati</taxon>
        <taxon>Pseudomonadota</taxon>
        <taxon>Alphaproteobacteria</taxon>
        <taxon>Caulobacterales</taxon>
        <taxon>Caulobacteraceae</taxon>
        <taxon>Caulobacter</taxon>
    </lineage>
</organism>
<dbReference type="InterPro" id="IPR013783">
    <property type="entry name" value="Ig-like_fold"/>
</dbReference>
<protein>
    <recommendedName>
        <fullName evidence="7">Endoglucanase</fullName>
        <ecNumber evidence="7">3.2.1.4</ecNumber>
    </recommendedName>
</protein>
<dbReference type="InterPro" id="IPR001701">
    <property type="entry name" value="Glyco_hydro_9"/>
</dbReference>
<dbReference type="InterPro" id="IPR012341">
    <property type="entry name" value="6hp_glycosidase-like_sf"/>
</dbReference>
<dbReference type="PROSITE" id="PS00698">
    <property type="entry name" value="GH9_3"/>
    <property type="match status" value="1"/>
</dbReference>
<feature type="chain" id="PRO_5015799821" description="Endoglucanase" evidence="7">
    <location>
        <begin position="24"/>
        <end position="627"/>
    </location>
</feature>
<dbReference type="EMBL" id="QFQZ01000006">
    <property type="protein sequence ID" value="PZR36515.1"/>
    <property type="molecule type" value="Genomic_DNA"/>
</dbReference>
<dbReference type="InterPro" id="IPR033126">
    <property type="entry name" value="Glyco_hydro_9_Asp/Glu_AS"/>
</dbReference>
<dbReference type="GO" id="GO:0008810">
    <property type="term" value="F:cellulase activity"/>
    <property type="evidence" value="ECO:0007669"/>
    <property type="project" value="UniProtKB-EC"/>
</dbReference>
<dbReference type="Pfam" id="PF00759">
    <property type="entry name" value="Glyco_hydro_9"/>
    <property type="match status" value="1"/>
</dbReference>
<comment type="catalytic activity">
    <reaction evidence="7">
        <text>Endohydrolysis of (1-&gt;4)-beta-D-glucosidic linkages in cellulose, lichenin and cereal beta-D-glucans.</text>
        <dbReference type="EC" id="3.2.1.4"/>
    </reaction>
</comment>
<evidence type="ECO:0000259" key="10">
    <source>
        <dbReference type="Pfam" id="PF02927"/>
    </source>
</evidence>
<evidence type="ECO:0000256" key="1">
    <source>
        <dbReference type="ARBA" id="ARBA00007072"/>
    </source>
</evidence>
<dbReference type="InterPro" id="IPR004197">
    <property type="entry name" value="Cellulase_Ig-like"/>
</dbReference>
<evidence type="ECO:0000256" key="5">
    <source>
        <dbReference type="ARBA" id="ARBA00023326"/>
    </source>
</evidence>
<dbReference type="Gene3D" id="1.50.10.10">
    <property type="match status" value="1"/>
</dbReference>
<evidence type="ECO:0000256" key="2">
    <source>
        <dbReference type="ARBA" id="ARBA00022801"/>
    </source>
</evidence>
<dbReference type="Proteomes" id="UP000249393">
    <property type="component" value="Unassembled WGS sequence"/>
</dbReference>
<dbReference type="InterPro" id="IPR014756">
    <property type="entry name" value="Ig_E-set"/>
</dbReference>
<evidence type="ECO:0000256" key="4">
    <source>
        <dbReference type="ARBA" id="ARBA00023295"/>
    </source>
</evidence>
<dbReference type="SUPFAM" id="SSF81296">
    <property type="entry name" value="E set domains"/>
    <property type="match status" value="1"/>
</dbReference>
<proteinExistence type="inferred from homology"/>
<comment type="caution">
    <text evidence="11">The sequence shown here is derived from an EMBL/GenBank/DDBJ whole genome shotgun (WGS) entry which is preliminary data.</text>
</comment>
<evidence type="ECO:0000256" key="6">
    <source>
        <dbReference type="PROSITE-ProRule" id="PRU10060"/>
    </source>
</evidence>
<dbReference type="RefSeq" id="WP_304274087.1">
    <property type="nucleotide sequence ID" value="NZ_QFQZ01000006.1"/>
</dbReference>
<sequence>MSFSRLVALSFAALLPLATTVRAEEAPRPIRLNQTGVEARGPKRAMLASPSLQPLGWALLDAKGAVALTGKTRVFGDDAASGEHVHQIDFTAFAKPGNGYRLKVGDAESRPFAVRAKPDGKLSRAALSFFYQQRASVPIEARFVERPDLARPAGHAPDKATCFDKADERGQVWPGCAYTLDASGGWYDAGDQGKYAVNGGVSVWTLVNAYERAALRKRSAALKAIGDGALALPERNNRVPDILDEARYELAFLLAMQVPEGQTLPVPVGHQQPVDGKLVLTPINASGMAHQKIADDQWTPVPTAPADDHQTRYLYYPTTAATLNLAAVAAQAARVWKTLDPTFSARCLSAARRAYAAAARNPDIYAIGAFAGSGGYGDPNLTDEFYWAAAELYATTGEASYETALRASPLFLASPVTGPRPTGDISWGSVGALGTATLALAPNGLKTAEIAQARNGLIASADRYLAEGASQGYAPPYAANGYPWGSNAAILNRAVILGLAYDFSVKPRYRAGAVDALDYVLGRNPLDQSFVSGFGARAMRNPHHRFWAHQANPAYPAPPSGVLSGGPNSTSMDDPVASPMRGRCRPQTCWTDDYRAFTQNEVAINWNAPLAWVSLFIDDTARQVSPR</sequence>
<keyword evidence="2 6" id="KW-0378">Hydrolase</keyword>
<keyword evidence="3 6" id="KW-0119">Carbohydrate metabolism</keyword>
<gene>
    <name evidence="11" type="ORF">DI526_03505</name>
</gene>
<dbReference type="AlphaFoldDB" id="A0A2W5VMB8"/>
<accession>A0A2W5VMB8</accession>
<keyword evidence="7" id="KW-0136">Cellulose degradation</keyword>
<dbReference type="SUPFAM" id="SSF48208">
    <property type="entry name" value="Six-hairpin glycosidases"/>
    <property type="match status" value="1"/>
</dbReference>
<feature type="active site" evidence="6">
    <location>
        <position position="592"/>
    </location>
</feature>
<evidence type="ECO:0000313" key="12">
    <source>
        <dbReference type="Proteomes" id="UP000249393"/>
    </source>
</evidence>
<dbReference type="Pfam" id="PF02927">
    <property type="entry name" value="CelD_N"/>
    <property type="match status" value="1"/>
</dbReference>
<dbReference type="CDD" id="cd02850">
    <property type="entry name" value="E_set_Cellulase_N"/>
    <property type="match status" value="1"/>
</dbReference>
<comment type="similarity">
    <text evidence="1 6 7">Belongs to the glycosyl hydrolase 9 (cellulase E) family.</text>
</comment>
<dbReference type="EC" id="3.2.1.4" evidence="7"/>
<evidence type="ECO:0000259" key="9">
    <source>
        <dbReference type="Pfam" id="PF00759"/>
    </source>
</evidence>
<feature type="active site" evidence="6">
    <location>
        <position position="601"/>
    </location>
</feature>
<evidence type="ECO:0000256" key="7">
    <source>
        <dbReference type="RuleBase" id="RU361166"/>
    </source>
</evidence>
<name>A0A2W5VMB8_9CAUL</name>
<dbReference type="Gene3D" id="2.60.40.10">
    <property type="entry name" value="Immunoglobulins"/>
    <property type="match status" value="1"/>
</dbReference>
<evidence type="ECO:0000256" key="8">
    <source>
        <dbReference type="SAM" id="MobiDB-lite"/>
    </source>
</evidence>
<feature type="signal peptide" evidence="7">
    <location>
        <begin position="1"/>
        <end position="23"/>
    </location>
</feature>
<dbReference type="InterPro" id="IPR008928">
    <property type="entry name" value="6-hairpin_glycosidase_sf"/>
</dbReference>
<feature type="domain" description="Cellulase Ig-like" evidence="10">
    <location>
        <begin position="27"/>
        <end position="108"/>
    </location>
</feature>
<feature type="region of interest" description="Disordered" evidence="8">
    <location>
        <begin position="559"/>
        <end position="582"/>
    </location>
</feature>
<keyword evidence="4 6" id="KW-0326">Glycosidase</keyword>